<dbReference type="PANTHER" id="PTHR23513">
    <property type="entry name" value="INTEGRAL MEMBRANE EFFLUX PROTEIN-RELATED"/>
    <property type="match status" value="1"/>
</dbReference>
<dbReference type="PANTHER" id="PTHR23513:SF6">
    <property type="entry name" value="MAJOR FACILITATOR SUPERFAMILY ASSOCIATED DOMAIN-CONTAINING PROTEIN"/>
    <property type="match status" value="1"/>
</dbReference>
<dbReference type="EMBL" id="JAAGXA010000012">
    <property type="protein sequence ID" value="NEN79777.1"/>
    <property type="molecule type" value="Genomic_DNA"/>
</dbReference>
<feature type="transmembrane region" description="Helical" evidence="6">
    <location>
        <begin position="98"/>
        <end position="122"/>
    </location>
</feature>
<feature type="transmembrane region" description="Helical" evidence="6">
    <location>
        <begin position="166"/>
        <end position="184"/>
    </location>
</feature>
<dbReference type="SUPFAM" id="SSF103473">
    <property type="entry name" value="MFS general substrate transporter"/>
    <property type="match status" value="1"/>
</dbReference>
<feature type="transmembrane region" description="Helical" evidence="6">
    <location>
        <begin position="364"/>
        <end position="385"/>
    </location>
</feature>
<keyword evidence="3 6" id="KW-0812">Transmembrane</keyword>
<feature type="transmembrane region" description="Helical" evidence="6">
    <location>
        <begin position="213"/>
        <end position="237"/>
    </location>
</feature>
<comment type="subcellular location">
    <subcellularLocation>
        <location evidence="1">Cell membrane</location>
        <topology evidence="1">Multi-pass membrane protein</topology>
    </subcellularLocation>
</comment>
<evidence type="ECO:0000313" key="8">
    <source>
        <dbReference type="Proteomes" id="UP000468687"/>
    </source>
</evidence>
<evidence type="ECO:0000256" key="1">
    <source>
        <dbReference type="ARBA" id="ARBA00004651"/>
    </source>
</evidence>
<feature type="transmembrane region" description="Helical" evidence="6">
    <location>
        <begin position="278"/>
        <end position="295"/>
    </location>
</feature>
<evidence type="ECO:0000256" key="6">
    <source>
        <dbReference type="SAM" id="Phobius"/>
    </source>
</evidence>
<dbReference type="GO" id="GO:0005886">
    <property type="term" value="C:plasma membrane"/>
    <property type="evidence" value="ECO:0007669"/>
    <property type="project" value="UniProtKB-SubCell"/>
</dbReference>
<dbReference type="RefSeq" id="WP_163773329.1">
    <property type="nucleotide sequence ID" value="NZ_JAAGXA010000012.1"/>
</dbReference>
<evidence type="ECO:0000256" key="4">
    <source>
        <dbReference type="ARBA" id="ARBA00022989"/>
    </source>
</evidence>
<dbReference type="Proteomes" id="UP000468687">
    <property type="component" value="Unassembled WGS sequence"/>
</dbReference>
<dbReference type="Pfam" id="PF07690">
    <property type="entry name" value="MFS_1"/>
    <property type="match status" value="1"/>
</dbReference>
<feature type="transmembrane region" description="Helical" evidence="6">
    <location>
        <begin position="301"/>
        <end position="324"/>
    </location>
</feature>
<sequence>MISSGRRARVRPAALWVAFLVAAAGDEVASVALLLEFAGTGRGSLVASMLLAQLLPFIFLAPLAGIIADRFAPPRTLSTALSLQVVALLAMAFASHEILLLVGLLVVASCQAVSIPVVYALLPDLASGVGASRANAALELARSSATLGGPPLGGLLVSVSSTAHALAFYAGACTLSLVLVAALLPRQSPTRASQSAREGALAGFRHLYADRTLLAVVALVAASVVVTSMVNVVLVFFVLDVLRGSPAEVGFVVSSWGLGALLAGVVASKVDMDPPHRFVPAGMLLLGASLGLWGSTSSLPLVVVLAALAGVGSVLTSILLRATVQTRVPDGALGRAHAAVGAVVNSCFVVGYGAAGLIAVDHPAALLLVAGVVTVALATAGIALISRPGPPAGADGGGGEFAAER</sequence>
<reference evidence="7 8" key="1">
    <citation type="journal article" date="2014" name="Int. J. Syst. Evol. Microbiol.">
        <title>Nocardioides zeae sp. nov., isolated from the stem of Zea mays.</title>
        <authorList>
            <person name="Glaeser S.P."/>
            <person name="McInroy J.A."/>
            <person name="Busse H.J."/>
            <person name="Kampfer P."/>
        </authorList>
    </citation>
    <scope>NUCLEOTIDE SEQUENCE [LARGE SCALE GENOMIC DNA]</scope>
    <source>
        <strain evidence="7 8">JCM 30728</strain>
    </source>
</reference>
<protein>
    <submittedName>
        <fullName evidence="7">MFS transporter</fullName>
    </submittedName>
</protein>
<gene>
    <name evidence="7" type="ORF">G3T38_16020</name>
</gene>
<feature type="transmembrane region" description="Helical" evidence="6">
    <location>
        <begin position="249"/>
        <end position="266"/>
    </location>
</feature>
<feature type="transmembrane region" description="Helical" evidence="6">
    <location>
        <begin position="336"/>
        <end position="358"/>
    </location>
</feature>
<proteinExistence type="predicted"/>
<keyword evidence="2" id="KW-1003">Cell membrane</keyword>
<evidence type="ECO:0000256" key="5">
    <source>
        <dbReference type="ARBA" id="ARBA00023136"/>
    </source>
</evidence>
<organism evidence="7 8">
    <name type="scientific">Nocardioides zeae</name>
    <dbReference type="NCBI Taxonomy" id="1457234"/>
    <lineage>
        <taxon>Bacteria</taxon>
        <taxon>Bacillati</taxon>
        <taxon>Actinomycetota</taxon>
        <taxon>Actinomycetes</taxon>
        <taxon>Propionibacteriales</taxon>
        <taxon>Nocardioidaceae</taxon>
        <taxon>Nocardioides</taxon>
    </lineage>
</organism>
<dbReference type="Gene3D" id="1.20.1250.20">
    <property type="entry name" value="MFS general substrate transporter like domains"/>
    <property type="match status" value="1"/>
</dbReference>
<comment type="caution">
    <text evidence="7">The sequence shown here is derived from an EMBL/GenBank/DDBJ whole genome shotgun (WGS) entry which is preliminary data.</text>
</comment>
<keyword evidence="5 6" id="KW-0472">Membrane</keyword>
<keyword evidence="4 6" id="KW-1133">Transmembrane helix</keyword>
<accession>A0A6P0HNG8</accession>
<evidence type="ECO:0000256" key="3">
    <source>
        <dbReference type="ARBA" id="ARBA00022692"/>
    </source>
</evidence>
<dbReference type="InterPro" id="IPR011701">
    <property type="entry name" value="MFS"/>
</dbReference>
<evidence type="ECO:0000256" key="2">
    <source>
        <dbReference type="ARBA" id="ARBA00022475"/>
    </source>
</evidence>
<dbReference type="GO" id="GO:0022857">
    <property type="term" value="F:transmembrane transporter activity"/>
    <property type="evidence" value="ECO:0007669"/>
    <property type="project" value="InterPro"/>
</dbReference>
<name>A0A6P0HNG8_9ACTN</name>
<evidence type="ECO:0000313" key="7">
    <source>
        <dbReference type="EMBL" id="NEN79777.1"/>
    </source>
</evidence>
<feature type="transmembrane region" description="Helical" evidence="6">
    <location>
        <begin position="45"/>
        <end position="68"/>
    </location>
</feature>
<dbReference type="InterPro" id="IPR036259">
    <property type="entry name" value="MFS_trans_sf"/>
</dbReference>
<dbReference type="AlphaFoldDB" id="A0A6P0HNG8"/>
<keyword evidence="8" id="KW-1185">Reference proteome</keyword>